<keyword evidence="9" id="KW-1185">Reference proteome</keyword>
<dbReference type="CDD" id="cd00609">
    <property type="entry name" value="AAT_like"/>
    <property type="match status" value="1"/>
</dbReference>
<reference evidence="8 9" key="1">
    <citation type="submission" date="2018-10" db="EMBL/GenBank/DDBJ databases">
        <title>Phylogenomics of Brevibacillus.</title>
        <authorList>
            <person name="Dunlap C."/>
        </authorList>
    </citation>
    <scope>NUCLEOTIDE SEQUENCE [LARGE SCALE GENOMIC DNA]</scope>
    <source>
        <strain evidence="8 9">JCM 15716</strain>
    </source>
</reference>
<evidence type="ECO:0000259" key="7">
    <source>
        <dbReference type="Pfam" id="PF00155"/>
    </source>
</evidence>
<keyword evidence="4 8" id="KW-0032">Aminotransferase</keyword>
<dbReference type="OrthoDB" id="9802601at2"/>
<comment type="caution">
    <text evidence="8">The sequence shown here is derived from an EMBL/GenBank/DDBJ whole genome shotgun (WGS) entry which is preliminary data.</text>
</comment>
<dbReference type="Pfam" id="PF00155">
    <property type="entry name" value="Aminotran_1_2"/>
    <property type="match status" value="1"/>
</dbReference>
<keyword evidence="6" id="KW-0663">Pyridoxal phosphate</keyword>
<dbReference type="SUPFAM" id="SSF53383">
    <property type="entry name" value="PLP-dependent transferases"/>
    <property type="match status" value="1"/>
</dbReference>
<evidence type="ECO:0000256" key="3">
    <source>
        <dbReference type="ARBA" id="ARBA00011738"/>
    </source>
</evidence>
<dbReference type="InterPro" id="IPR004839">
    <property type="entry name" value="Aminotransferase_I/II_large"/>
</dbReference>
<proteinExistence type="inferred from homology"/>
<dbReference type="GO" id="GO:1901605">
    <property type="term" value="P:alpha-amino acid metabolic process"/>
    <property type="evidence" value="ECO:0007669"/>
    <property type="project" value="TreeGrafter"/>
</dbReference>
<evidence type="ECO:0000313" key="9">
    <source>
        <dbReference type="Proteomes" id="UP000271031"/>
    </source>
</evidence>
<dbReference type="InterPro" id="IPR015422">
    <property type="entry name" value="PyrdxlP-dep_Trfase_small"/>
</dbReference>
<evidence type="ECO:0000256" key="6">
    <source>
        <dbReference type="ARBA" id="ARBA00022898"/>
    </source>
</evidence>
<dbReference type="InterPro" id="IPR050859">
    <property type="entry name" value="Class-I_PLP-dep_aminotransf"/>
</dbReference>
<protein>
    <submittedName>
        <fullName evidence="8">PLP-dependent aminotransferase family protein</fullName>
    </submittedName>
</protein>
<dbReference type="EMBL" id="RHHQ01000025">
    <property type="protein sequence ID" value="RNB80124.1"/>
    <property type="molecule type" value="Genomic_DNA"/>
</dbReference>
<dbReference type="InterPro" id="IPR015421">
    <property type="entry name" value="PyrdxlP-dep_Trfase_major"/>
</dbReference>
<feature type="domain" description="Aminotransferase class I/classII large" evidence="7">
    <location>
        <begin position="41"/>
        <end position="382"/>
    </location>
</feature>
<evidence type="ECO:0000256" key="5">
    <source>
        <dbReference type="ARBA" id="ARBA00022679"/>
    </source>
</evidence>
<evidence type="ECO:0000256" key="4">
    <source>
        <dbReference type="ARBA" id="ARBA00022576"/>
    </source>
</evidence>
<accession>A0A3M8CWI2</accession>
<dbReference type="Gene3D" id="3.90.1150.10">
    <property type="entry name" value="Aspartate Aminotransferase, domain 1"/>
    <property type="match status" value="1"/>
</dbReference>
<dbReference type="Gene3D" id="3.40.640.10">
    <property type="entry name" value="Type I PLP-dependent aspartate aminotransferase-like (Major domain)"/>
    <property type="match status" value="1"/>
</dbReference>
<evidence type="ECO:0000256" key="2">
    <source>
        <dbReference type="ARBA" id="ARBA00007441"/>
    </source>
</evidence>
<comment type="cofactor">
    <cofactor evidence="1">
        <name>pyridoxal 5'-phosphate</name>
        <dbReference type="ChEBI" id="CHEBI:597326"/>
    </cofactor>
</comment>
<evidence type="ECO:0000313" key="8">
    <source>
        <dbReference type="EMBL" id="RNB80124.1"/>
    </source>
</evidence>
<comment type="similarity">
    <text evidence="2">Belongs to the class-I pyridoxal-phosphate-dependent aminotransferase family.</text>
</comment>
<dbReference type="InterPro" id="IPR015424">
    <property type="entry name" value="PyrdxlP-dep_Trfase"/>
</dbReference>
<dbReference type="RefSeq" id="WP_122921108.1">
    <property type="nucleotide sequence ID" value="NZ_RHHQ01000025.1"/>
</dbReference>
<dbReference type="Proteomes" id="UP000271031">
    <property type="component" value="Unassembled WGS sequence"/>
</dbReference>
<dbReference type="PANTHER" id="PTHR42790">
    <property type="entry name" value="AMINOTRANSFERASE"/>
    <property type="match status" value="1"/>
</dbReference>
<dbReference type="FunFam" id="3.40.640.10:FF:000053">
    <property type="entry name" value="Aminotransferase, class I"/>
    <property type="match status" value="1"/>
</dbReference>
<gene>
    <name evidence="8" type="ORF">EDM56_27315</name>
</gene>
<dbReference type="GO" id="GO:0030170">
    <property type="term" value="F:pyridoxal phosphate binding"/>
    <property type="evidence" value="ECO:0007669"/>
    <property type="project" value="InterPro"/>
</dbReference>
<sequence length="401" mass="44528">MDYQFAKSIVHLESSVVRDILKLTQGNEIISFAGGLPAEEYFPVEAVKDAYDRVLDSGTKALQYGLTEGFLPLREKMCERMRVKKNMHVEPDNMILTTGSQQALDLLARVYLDEGDIVLVEDPTYLAALQSFRSHGVTVVAVESDSLGMNIDDLHAKIKAHKPKLVYVVPTFSNPAGRVWSTERRLGLLAACRANNVLILEDDPYGEIKFDPEADYPTILSLDQHPHDSAVVYLGSFSKTVAPGLRTGWAMGDKRVIQAMAKVKQASDLQSSSIDQQALYQLFVHFALDEHLAVTCAQYKKRMENMHDLFVAQNLSGFTINKPAGGMFFWGELAEGMDASELLKIAVQEGVAFVPGAPFCAGAPMKNTLRLNFTHNNEERTKLGVERFANAYQAYMTQVVK</sequence>
<organism evidence="8 9">
    <name type="scientific">Brevibacillus fluminis</name>
    <dbReference type="NCBI Taxonomy" id="511487"/>
    <lineage>
        <taxon>Bacteria</taxon>
        <taxon>Bacillati</taxon>
        <taxon>Bacillota</taxon>
        <taxon>Bacilli</taxon>
        <taxon>Bacillales</taxon>
        <taxon>Paenibacillaceae</taxon>
        <taxon>Brevibacillus</taxon>
    </lineage>
</organism>
<dbReference type="AlphaFoldDB" id="A0A3M8CWI2"/>
<name>A0A3M8CWI2_9BACL</name>
<dbReference type="GO" id="GO:0008483">
    <property type="term" value="F:transaminase activity"/>
    <property type="evidence" value="ECO:0007669"/>
    <property type="project" value="UniProtKB-KW"/>
</dbReference>
<keyword evidence="5 8" id="KW-0808">Transferase</keyword>
<evidence type="ECO:0000256" key="1">
    <source>
        <dbReference type="ARBA" id="ARBA00001933"/>
    </source>
</evidence>
<dbReference type="PANTHER" id="PTHR42790:SF19">
    <property type="entry name" value="KYNURENINE_ALPHA-AMINOADIPATE AMINOTRANSFERASE, MITOCHONDRIAL"/>
    <property type="match status" value="1"/>
</dbReference>
<comment type="subunit">
    <text evidence="3">Homodimer.</text>
</comment>